<dbReference type="VEuPathDB" id="TriTrypDB:TCSYLVIO_001920"/>
<dbReference type="VEuPathDB" id="TriTrypDB:Tc_MARK_706"/>
<dbReference type="VEuPathDB" id="TriTrypDB:TcBrA4_0087530"/>
<dbReference type="VEuPathDB" id="TriTrypDB:C4B63_163g40"/>
<keyword evidence="2" id="KW-1133">Transmembrane helix</keyword>
<evidence type="ECO:0000256" key="2">
    <source>
        <dbReference type="SAM" id="Phobius"/>
    </source>
</evidence>
<dbReference type="VEuPathDB" id="TriTrypDB:C3747_60g160"/>
<evidence type="ECO:0000313" key="3">
    <source>
        <dbReference type="EMBL" id="PWU85405.1"/>
    </source>
</evidence>
<keyword evidence="2" id="KW-0472">Membrane</keyword>
<dbReference type="VEuPathDB" id="TriTrypDB:TcG_06634"/>
<dbReference type="Proteomes" id="UP000246121">
    <property type="component" value="Unassembled WGS sequence"/>
</dbReference>
<dbReference type="VEuPathDB" id="TriTrypDB:TCDM_01936"/>
<dbReference type="AlphaFoldDB" id="A0A2V2UMB6"/>
<feature type="transmembrane region" description="Helical" evidence="2">
    <location>
        <begin position="16"/>
        <end position="39"/>
    </location>
</feature>
<dbReference type="VEuPathDB" id="TriTrypDB:ECC02_008658"/>
<proteinExistence type="predicted"/>
<feature type="compositionally biased region" description="Polar residues" evidence="1">
    <location>
        <begin position="363"/>
        <end position="380"/>
    </location>
</feature>
<organism evidence="3 4">
    <name type="scientific">Trypanosoma cruzi</name>
    <dbReference type="NCBI Taxonomy" id="5693"/>
    <lineage>
        <taxon>Eukaryota</taxon>
        <taxon>Discoba</taxon>
        <taxon>Euglenozoa</taxon>
        <taxon>Kinetoplastea</taxon>
        <taxon>Metakinetoplastina</taxon>
        <taxon>Trypanosomatida</taxon>
        <taxon>Trypanosomatidae</taxon>
        <taxon>Trypanosoma</taxon>
        <taxon>Schizotrypanum</taxon>
    </lineage>
</organism>
<comment type="caution">
    <text evidence="3">The sequence shown here is derived from an EMBL/GenBank/DDBJ whole genome shotgun (WGS) entry which is preliminary data.</text>
</comment>
<dbReference type="VEuPathDB" id="TriTrypDB:TcCLB.508173.120"/>
<dbReference type="VEuPathDB" id="TriTrypDB:BCY84_16381"/>
<name>A0A2V2UMB6_TRYCR</name>
<dbReference type="VEuPathDB" id="TriTrypDB:TcCLB.507711.90"/>
<dbReference type="VEuPathDB" id="TriTrypDB:TcYC6_0045390"/>
<evidence type="ECO:0000313" key="4">
    <source>
        <dbReference type="Proteomes" id="UP000246121"/>
    </source>
</evidence>
<evidence type="ECO:0000256" key="1">
    <source>
        <dbReference type="SAM" id="MobiDB-lite"/>
    </source>
</evidence>
<dbReference type="VEuPathDB" id="TriTrypDB:TcCL_NonESM05554"/>
<reference evidence="3 4" key="1">
    <citation type="journal article" date="2018" name="Microb. Genom.">
        <title>Expanding an expanded genome: long-read sequencing of Trypanosoma cruzi.</title>
        <authorList>
            <person name="Berna L."/>
            <person name="Rodriguez M."/>
            <person name="Chiribao M.L."/>
            <person name="Parodi-Talice A."/>
            <person name="Pita S."/>
            <person name="Rijo G."/>
            <person name="Alvarez-Valin F."/>
            <person name="Robello C."/>
        </authorList>
    </citation>
    <scope>NUCLEOTIDE SEQUENCE [LARGE SCALE GENOMIC DNA]</scope>
    <source>
        <strain evidence="3 4">Dm28c</strain>
    </source>
</reference>
<feature type="region of interest" description="Disordered" evidence="1">
    <location>
        <begin position="333"/>
        <end position="380"/>
    </location>
</feature>
<sequence>MCLFGIVDAVGDFLKSVVACACCLLIGSPALIITGSILFSQRDLRKAFSDAVKEFNPKPMNDWTGTINDVPITLRRESLNVKSVDGATSVFAEAVVSVSEAPPTELPVFVNVSTVFPFLRKAPFISVKKLFYRCFSTECKYGKDEKCKRECRNFEAKCIGMGGVFVFAPTPCNVGEICGECRLIFYLRQLYLVVREIGNGKYVEDTKLRSARYAFGDLDNEYEPGIPSTVTVRLYSSKDPYIALQRLTKGTNDLGMNPRTVGIVLIVLGCLFLLLEIGVCTALICYWMRPNKKSLGAPLYSAPASQGTLTSGGPGDTAPNPYAHLVEQTGQGYAYGQPLPQGYDYDQEAPPAEQQDREYGVSLYTQDTRGSFSPPNADNK</sequence>
<dbReference type="EMBL" id="PRFA01000163">
    <property type="protein sequence ID" value="PWU85405.1"/>
    <property type="molecule type" value="Genomic_DNA"/>
</dbReference>
<feature type="transmembrane region" description="Helical" evidence="2">
    <location>
        <begin position="263"/>
        <end position="289"/>
    </location>
</feature>
<protein>
    <submittedName>
        <fullName evidence="3">Surface membrane protein</fullName>
    </submittedName>
</protein>
<gene>
    <name evidence="3" type="ORF">C4B63_163g40</name>
</gene>
<keyword evidence="2" id="KW-0812">Transmembrane</keyword>
<accession>A0A2V2UMB6</accession>